<evidence type="ECO:0000313" key="4">
    <source>
        <dbReference type="EMBL" id="KAF4671649.1"/>
    </source>
</evidence>
<feature type="domain" description="Serine/threonine specific protein phosphatases" evidence="3">
    <location>
        <begin position="915"/>
        <end position="920"/>
    </location>
</feature>
<comment type="similarity">
    <text evidence="1">Belongs to the PPP phosphatase family.</text>
</comment>
<dbReference type="InterPro" id="IPR011043">
    <property type="entry name" value="Gal_Oxase/kelch_b-propeller"/>
</dbReference>
<feature type="region of interest" description="Disordered" evidence="2">
    <location>
        <begin position="763"/>
        <end position="787"/>
    </location>
</feature>
<protein>
    <recommendedName>
        <fullName evidence="1">Serine/threonine-protein phosphatase</fullName>
        <ecNumber evidence="1">3.1.3.16</ecNumber>
    </recommendedName>
</protein>
<dbReference type="GO" id="GO:0003877">
    <property type="term" value="F:ATP:ADP adenylyltransferase activity"/>
    <property type="evidence" value="ECO:0007669"/>
    <property type="project" value="InterPro"/>
</dbReference>
<keyword evidence="1" id="KW-0378">Hydrolase</keyword>
<dbReference type="Gene3D" id="3.60.21.10">
    <property type="match status" value="1"/>
</dbReference>
<dbReference type="AlphaFoldDB" id="A0A7J6MJ71"/>
<dbReference type="EC" id="3.1.3.16" evidence="1"/>
<feature type="region of interest" description="Disordered" evidence="2">
    <location>
        <begin position="657"/>
        <end position="679"/>
    </location>
</feature>
<organism evidence="4 5">
    <name type="scientific">Perkinsus chesapeaki</name>
    <name type="common">Clam parasite</name>
    <name type="synonym">Perkinsus andrewsi</name>
    <dbReference type="NCBI Taxonomy" id="330153"/>
    <lineage>
        <taxon>Eukaryota</taxon>
        <taxon>Sar</taxon>
        <taxon>Alveolata</taxon>
        <taxon>Perkinsozoa</taxon>
        <taxon>Perkinsea</taxon>
        <taxon>Perkinsida</taxon>
        <taxon>Perkinsidae</taxon>
        <taxon>Perkinsus</taxon>
    </lineage>
</organism>
<dbReference type="SUPFAM" id="SSF50965">
    <property type="entry name" value="Galactose oxidase, central domain"/>
    <property type="match status" value="1"/>
</dbReference>
<dbReference type="Proteomes" id="UP000591131">
    <property type="component" value="Unassembled WGS sequence"/>
</dbReference>
<dbReference type="SUPFAM" id="SSF54197">
    <property type="entry name" value="HIT-like"/>
    <property type="match status" value="1"/>
</dbReference>
<dbReference type="InterPro" id="IPR045759">
    <property type="entry name" value="Ap4A_phos1/2_N"/>
</dbReference>
<dbReference type="Pfam" id="PF09830">
    <property type="entry name" value="ATP_transf"/>
    <property type="match status" value="1"/>
</dbReference>
<dbReference type="Pfam" id="PF24681">
    <property type="entry name" value="Kelch_KLHDC2_KLHL20_DRC7"/>
    <property type="match status" value="1"/>
</dbReference>
<comment type="catalytic activity">
    <reaction evidence="1">
        <text>O-phospho-L-threonyl-[protein] + H2O = L-threonyl-[protein] + phosphate</text>
        <dbReference type="Rhea" id="RHEA:47004"/>
        <dbReference type="Rhea" id="RHEA-COMP:11060"/>
        <dbReference type="Rhea" id="RHEA-COMP:11605"/>
        <dbReference type="ChEBI" id="CHEBI:15377"/>
        <dbReference type="ChEBI" id="CHEBI:30013"/>
        <dbReference type="ChEBI" id="CHEBI:43474"/>
        <dbReference type="ChEBI" id="CHEBI:61977"/>
        <dbReference type="EC" id="3.1.3.16"/>
    </reaction>
</comment>
<feature type="region of interest" description="Disordered" evidence="2">
    <location>
        <begin position="1147"/>
        <end position="1192"/>
    </location>
</feature>
<evidence type="ECO:0000259" key="3">
    <source>
        <dbReference type="PROSITE" id="PS00125"/>
    </source>
</evidence>
<reference evidence="4 5" key="1">
    <citation type="submission" date="2020-04" db="EMBL/GenBank/DDBJ databases">
        <title>Perkinsus chesapeaki whole genome sequence.</title>
        <authorList>
            <person name="Bogema D.R."/>
        </authorList>
    </citation>
    <scope>NUCLEOTIDE SEQUENCE [LARGE SCALE GENOMIC DNA]</scope>
    <source>
        <strain evidence="4">ATCC PRA-425</strain>
    </source>
</reference>
<dbReference type="InterPro" id="IPR019200">
    <property type="entry name" value="ATP_adenylylTrfase_C"/>
</dbReference>
<gene>
    <name evidence="4" type="primary">BSL1</name>
    <name evidence="4" type="ORF">FOL47_001386</name>
</gene>
<feature type="region of interest" description="Disordered" evidence="2">
    <location>
        <begin position="695"/>
        <end position="728"/>
    </location>
</feature>
<evidence type="ECO:0000256" key="1">
    <source>
        <dbReference type="RuleBase" id="RU004273"/>
    </source>
</evidence>
<name>A0A7J6MJ71_PERCH</name>
<dbReference type="PROSITE" id="PS00125">
    <property type="entry name" value="SER_THR_PHOSPHATASE"/>
    <property type="match status" value="1"/>
</dbReference>
<dbReference type="GO" id="GO:0004722">
    <property type="term" value="F:protein serine/threonine phosphatase activity"/>
    <property type="evidence" value="ECO:0007669"/>
    <property type="project" value="UniProtKB-EC"/>
</dbReference>
<dbReference type="PANTHER" id="PTHR46422:SF4">
    <property type="entry name" value="SERINE_THREONINE-PROTEIN PHOSPHATASE BSL3"/>
    <property type="match status" value="1"/>
</dbReference>
<dbReference type="OrthoDB" id="309851at2759"/>
<dbReference type="Gene3D" id="3.30.428.70">
    <property type="match status" value="2"/>
</dbReference>
<dbReference type="Pfam" id="PF00149">
    <property type="entry name" value="Metallophos"/>
    <property type="match status" value="1"/>
</dbReference>
<dbReference type="InterPro" id="IPR029052">
    <property type="entry name" value="Metallo-depent_PP-like"/>
</dbReference>
<dbReference type="InterPro" id="IPR006186">
    <property type="entry name" value="Ser/Thr-sp_prot-phosphatase"/>
</dbReference>
<sequence>MSSSSSTHQLVTPLAPSHRSLVTLAAAAAGTAMLAGIWCYKRQHRCAILDEDYPLDGLSDADLRKRIMVQEKKAKRYGSLVSVPTTEQFVGGGWVKVAESLKWKPKGSSATKRNPFLPPYEPGLCVGDLEETGHRLLLNKYAVMPGHLLVVTKLYFNQNDSLTWADLKAVHRVLEALGDKAVAFFNHGPQSGFSQGHRHIQIVPNVEYPLEEDYREGAQLGFKYTTRPTATVDAIDSALSELGLTWSPDSSFNMLWTLNGPLVVIPRSRDETKEGGVGINGVGFTGSLFVKTASQLNTVRQLRVLGSINLRWSVVDLIGMEIEQQMGQVPLPRFGHTCTLIGEARVVLFGGATGDTGRYNITDDTYVLNVESNVWKRIDMRKDYSSPTPSPRAAHAAVCVDHMQLVVFGGATGGGSLSNDDLYLLDYRNEDRPEWVAIPVGKGPTPGKRYGHTMVFHKPVLIVYGGNNGTETLSDVWILDVDRSPFLWNKVEPVGGGKPSPLPRAYHSADVCREGPATGMMVVFGGRTGDNQSLSDAWGLRQHRDGRWDWVEAPTKKGEPPEPRFQHVAVFAHTKLIIVGGRSGDVSRSLATCVYDTEQCEWREIPSVERFRHATWMLGPLLFSYGGFNHVHPSAPTNDLQLLDIERAMGLVLPRAAVPPQPPPTVIPEQQQHQRAAAGNNYDSVMADARPQQMDYSYQGAPRPPSSGRSSQSPSVLRETLEQQSKSGIWSQIGAPALADKVYIASDRDASSTVHQIGLDALGEESKRIRPPGSRPTVTPTRARPSDEGSLHHFVIEQLLRPDSWQPDVDPNRFLLQPSEVRQLCKSVLQLLRKQPMVLKLRAPIKVYGDIHGQFLDLMRLFQRYAAPTDGPGGDIDAMDYLFLGDYVDRGSFSLETICLLFALKIKYPNQIHLIRGNHEDPAINSTYGFRDECKRRLRDDVDNDPNCSWAWFNKVFEWLPCGAVIEDRILCIHGGIGGSIDKVEQIAKLERPLVVEQTPMTAVDQQVTDLLWSDPTDSDDIYGVTSNETRDPDGSGHIVKFGPDRVVQFLEENAPLTMIIRAHECVMDGFERFADGRLITLFSATDYCGHHKNAGALLFIRRDLTIVPKLIYPVDRASLGFGAHDTPPPQGAGMQRLQRMQPNWDASITSARPPTPPRPSREAHTPPGMHPFSHNHPQEAIPLPAATAAWT</sequence>
<dbReference type="Gene3D" id="2.120.10.80">
    <property type="entry name" value="Kelch-type beta propeller"/>
    <property type="match status" value="1"/>
</dbReference>
<dbReference type="PANTHER" id="PTHR46422">
    <property type="entry name" value="SERINE/THREONINE-PROTEIN PHOSPHATASE BSL3"/>
    <property type="match status" value="1"/>
</dbReference>
<dbReference type="SMART" id="SM00156">
    <property type="entry name" value="PP2Ac"/>
    <property type="match status" value="1"/>
</dbReference>
<dbReference type="Pfam" id="PF19327">
    <property type="entry name" value="Ap4A_phos_N"/>
    <property type="match status" value="1"/>
</dbReference>
<dbReference type="EMBL" id="JAAPAO010000132">
    <property type="protein sequence ID" value="KAF4671649.1"/>
    <property type="molecule type" value="Genomic_DNA"/>
</dbReference>
<dbReference type="InterPro" id="IPR015915">
    <property type="entry name" value="Kelch-typ_b-propeller"/>
</dbReference>
<dbReference type="PRINTS" id="PR00114">
    <property type="entry name" value="STPHPHTASE"/>
</dbReference>
<dbReference type="InterPro" id="IPR036265">
    <property type="entry name" value="HIT-like_sf"/>
</dbReference>
<comment type="caution">
    <text evidence="4">The sequence shown here is derived from an EMBL/GenBank/DDBJ whole genome shotgun (WGS) entry which is preliminary data.</text>
</comment>
<feature type="compositionally biased region" description="Pro residues" evidence="2">
    <location>
        <begin position="657"/>
        <end position="666"/>
    </location>
</feature>
<evidence type="ECO:0000313" key="5">
    <source>
        <dbReference type="Proteomes" id="UP000591131"/>
    </source>
</evidence>
<proteinExistence type="inferred from homology"/>
<dbReference type="InterPro" id="IPR043171">
    <property type="entry name" value="Ap4A_phos1/2-like"/>
</dbReference>
<evidence type="ECO:0000256" key="2">
    <source>
        <dbReference type="SAM" id="MobiDB-lite"/>
    </source>
</evidence>
<keyword evidence="5" id="KW-1185">Reference proteome</keyword>
<accession>A0A7J6MJ71</accession>
<dbReference type="InterPro" id="IPR004843">
    <property type="entry name" value="Calcineurin-like_PHP"/>
</dbReference>
<dbReference type="SUPFAM" id="SSF117281">
    <property type="entry name" value="Kelch motif"/>
    <property type="match status" value="1"/>
</dbReference>
<feature type="compositionally biased region" description="Low complexity" evidence="2">
    <location>
        <begin position="706"/>
        <end position="715"/>
    </location>
</feature>
<dbReference type="SUPFAM" id="SSF56300">
    <property type="entry name" value="Metallo-dependent phosphatases"/>
    <property type="match status" value="1"/>
</dbReference>